<proteinExistence type="predicted"/>
<accession>A0A5E3ZZH0</accession>
<name>A0A5E3ZZH0_9ACTN</name>
<keyword evidence="1" id="KW-0472">Membrane</keyword>
<dbReference type="Proteomes" id="UP000324288">
    <property type="component" value="Chromosome"/>
</dbReference>
<keyword evidence="3" id="KW-1185">Reference proteome</keyword>
<dbReference type="EMBL" id="LR584267">
    <property type="protein sequence ID" value="VHO01379.1"/>
    <property type="molecule type" value="Genomic_DNA"/>
</dbReference>
<keyword evidence="1" id="KW-1133">Transmembrane helix</keyword>
<reference evidence="2 3" key="1">
    <citation type="submission" date="2019-04" db="EMBL/GenBank/DDBJ databases">
        <authorList>
            <person name="Seth-Smith MB H."/>
            <person name="Seth-Smith H."/>
        </authorList>
    </citation>
    <scope>NUCLEOTIDE SEQUENCE [LARGE SCALE GENOMIC DNA]</scope>
    <source>
        <strain evidence="2">USB-603019</strain>
    </source>
</reference>
<gene>
    <name evidence="2" type="ORF">LC603019_01324</name>
</gene>
<evidence type="ECO:0000313" key="2">
    <source>
        <dbReference type="EMBL" id="VHO01379.1"/>
    </source>
</evidence>
<organism evidence="2 3">
    <name type="scientific">Lawsonella clevelandensis</name>
    <dbReference type="NCBI Taxonomy" id="1528099"/>
    <lineage>
        <taxon>Bacteria</taxon>
        <taxon>Bacillati</taxon>
        <taxon>Actinomycetota</taxon>
        <taxon>Actinomycetes</taxon>
        <taxon>Mycobacteriales</taxon>
        <taxon>Lawsonellaceae</taxon>
        <taxon>Lawsonella</taxon>
    </lineage>
</organism>
<keyword evidence="1" id="KW-0812">Transmembrane</keyword>
<protein>
    <recommendedName>
        <fullName evidence="4">QacE family quaternary ammonium compound efflux SMR transporter</fullName>
    </recommendedName>
</protein>
<sequence length="69" mass="7073">MSIGGLGYVLKGVLVGTDYVVWVAIGAATTVIYSMAMGVESFSILKALLLLGLVACVVGLKVVASNRRG</sequence>
<feature type="transmembrane region" description="Helical" evidence="1">
    <location>
        <begin position="42"/>
        <end position="64"/>
    </location>
</feature>
<evidence type="ECO:0008006" key="4">
    <source>
        <dbReference type="Google" id="ProtNLM"/>
    </source>
</evidence>
<evidence type="ECO:0000313" key="3">
    <source>
        <dbReference type="Proteomes" id="UP000324288"/>
    </source>
</evidence>
<feature type="transmembrane region" description="Helical" evidence="1">
    <location>
        <begin position="12"/>
        <end position="36"/>
    </location>
</feature>
<evidence type="ECO:0000256" key="1">
    <source>
        <dbReference type="SAM" id="Phobius"/>
    </source>
</evidence>
<dbReference type="AlphaFoldDB" id="A0A5E3ZZH0"/>